<keyword evidence="2" id="KW-0482">Metalloprotease</keyword>
<dbReference type="EMBL" id="AUZZ01003460">
    <property type="protein sequence ID" value="EQD56946.1"/>
    <property type="molecule type" value="Genomic_DNA"/>
</dbReference>
<dbReference type="AlphaFoldDB" id="T1A8D7"/>
<protein>
    <submittedName>
        <fullName evidence="2">Membrane metalloprotease</fullName>
    </submittedName>
</protein>
<feature type="transmembrane region" description="Helical" evidence="1">
    <location>
        <begin position="96"/>
        <end position="115"/>
    </location>
</feature>
<feature type="non-terminal residue" evidence="2">
    <location>
        <position position="1"/>
    </location>
</feature>
<keyword evidence="1" id="KW-0812">Transmembrane</keyword>
<dbReference type="GO" id="GO:0006508">
    <property type="term" value="P:proteolysis"/>
    <property type="evidence" value="ECO:0007669"/>
    <property type="project" value="UniProtKB-KW"/>
</dbReference>
<dbReference type="GO" id="GO:0008237">
    <property type="term" value="F:metallopeptidase activity"/>
    <property type="evidence" value="ECO:0007669"/>
    <property type="project" value="UniProtKB-KW"/>
</dbReference>
<reference evidence="2" key="2">
    <citation type="journal article" date="2014" name="ISME J.">
        <title>Microbial stratification in low pH oxic and suboxic macroscopic growths along an acid mine drainage.</title>
        <authorList>
            <person name="Mendez-Garcia C."/>
            <person name="Mesa V."/>
            <person name="Sprenger R.R."/>
            <person name="Richter M."/>
            <person name="Diez M.S."/>
            <person name="Solano J."/>
            <person name="Bargiela R."/>
            <person name="Golyshina O.V."/>
            <person name="Manteca A."/>
            <person name="Ramos J.L."/>
            <person name="Gallego J.R."/>
            <person name="Llorente I."/>
            <person name="Martins Dos Santos V.A."/>
            <person name="Jensen O.N."/>
            <person name="Pelaez A.I."/>
            <person name="Sanchez J."/>
            <person name="Ferrer M."/>
        </authorList>
    </citation>
    <scope>NUCLEOTIDE SEQUENCE</scope>
</reference>
<accession>T1A8D7</accession>
<comment type="caution">
    <text evidence="2">The sequence shown here is derived from an EMBL/GenBank/DDBJ whole genome shotgun (WGS) entry which is preliminary data.</text>
</comment>
<proteinExistence type="predicted"/>
<keyword evidence="2" id="KW-0645">Protease</keyword>
<feature type="non-terminal residue" evidence="2">
    <location>
        <position position="151"/>
    </location>
</feature>
<reference evidence="2" key="1">
    <citation type="submission" date="2013-08" db="EMBL/GenBank/DDBJ databases">
        <authorList>
            <person name="Mendez C."/>
            <person name="Richter M."/>
            <person name="Ferrer M."/>
            <person name="Sanchez J."/>
        </authorList>
    </citation>
    <scope>NUCLEOTIDE SEQUENCE</scope>
</reference>
<evidence type="ECO:0000256" key="1">
    <source>
        <dbReference type="SAM" id="Phobius"/>
    </source>
</evidence>
<organism evidence="2">
    <name type="scientific">mine drainage metagenome</name>
    <dbReference type="NCBI Taxonomy" id="410659"/>
    <lineage>
        <taxon>unclassified sequences</taxon>
        <taxon>metagenomes</taxon>
        <taxon>ecological metagenomes</taxon>
    </lineage>
</organism>
<evidence type="ECO:0000313" key="2">
    <source>
        <dbReference type="EMBL" id="EQD56946.1"/>
    </source>
</evidence>
<keyword evidence="1" id="KW-1133">Transmembrane helix</keyword>
<keyword evidence="1" id="KW-0472">Membrane</keyword>
<name>T1A8D7_9ZZZZ</name>
<gene>
    <name evidence="2" type="ORF">B2A_05047</name>
</gene>
<keyword evidence="2" id="KW-0378">Hydrolase</keyword>
<feature type="transmembrane region" description="Helical" evidence="1">
    <location>
        <begin position="127"/>
        <end position="150"/>
    </location>
</feature>
<sequence>RISIPLQFSNQTSLTNVLDSIPPGTTIHITMLYASSSSTTVTQVAVNLTTASKYDYYTQYAPGLNSPSFKSESFLGVTTSYLGVEGYSMDFMKSTVFGADAIYGGTTGFFTTLSLPFQGLSPVPSGLAALFAAPFYAPLFWFTTNMFFWVF</sequence>